<accession>A0ABY7DBW7</accession>
<evidence type="ECO:0000313" key="3">
    <source>
        <dbReference type="Proteomes" id="UP001164746"/>
    </source>
</evidence>
<feature type="compositionally biased region" description="Basic and acidic residues" evidence="1">
    <location>
        <begin position="299"/>
        <end position="312"/>
    </location>
</feature>
<name>A0ABY7DBW7_MYAAR</name>
<proteinExistence type="predicted"/>
<reference evidence="2" key="1">
    <citation type="submission" date="2022-11" db="EMBL/GenBank/DDBJ databases">
        <title>Centuries of genome instability and evolution in soft-shell clam transmissible cancer (bioRxiv).</title>
        <authorList>
            <person name="Hart S.F.M."/>
            <person name="Yonemitsu M.A."/>
            <person name="Giersch R.M."/>
            <person name="Beal B.F."/>
            <person name="Arriagada G."/>
            <person name="Davis B.W."/>
            <person name="Ostrander E.A."/>
            <person name="Goff S.P."/>
            <person name="Metzger M.J."/>
        </authorList>
    </citation>
    <scope>NUCLEOTIDE SEQUENCE</scope>
    <source>
        <strain evidence="2">MELC-2E11</strain>
        <tissue evidence="2">Siphon/mantle</tissue>
    </source>
</reference>
<dbReference type="EMBL" id="CP111012">
    <property type="protein sequence ID" value="WAQ94809.1"/>
    <property type="molecule type" value="Genomic_DNA"/>
</dbReference>
<evidence type="ECO:0000313" key="2">
    <source>
        <dbReference type="EMBL" id="WAQ94809.1"/>
    </source>
</evidence>
<evidence type="ECO:0000256" key="1">
    <source>
        <dbReference type="SAM" id="MobiDB-lite"/>
    </source>
</evidence>
<sequence length="336" mass="35561">MGDMAESAAVTADIAGTEEVVSQRSTDTTKHPSEQTALVVIPSDVTVYKGSPTKDSDGPAMSDMTESTDVTGAIADTKEVASQRRIGTPKHQSEHTALDVIPPDVTKYKGARTKITTSPPTKPNEAVKPKSLSTMGGHEDSKKVSEIPAMTQQPKPNVPVNQQSPCSIIDANTNITESQVPVPKAPPVGQPRAYQLYAPRVYKKESGVQGSNGPAIGDMAESAAVTADIAGTEEVVSQMTTDTTKHQSEQTALVVIPSDVTVYKGSPKKDSDGPAMSDMTESTDVTGGIADTKAVASQRRIDNPQHQSEHTALDVIPQDVPKYKGAPTKKNLYTKK</sequence>
<feature type="region of interest" description="Disordered" evidence="1">
    <location>
        <begin position="262"/>
        <end position="336"/>
    </location>
</feature>
<feature type="region of interest" description="Disordered" evidence="1">
    <location>
        <begin position="1"/>
        <end position="35"/>
    </location>
</feature>
<protein>
    <submittedName>
        <fullName evidence="2">Uncharacterized protein</fullName>
    </submittedName>
</protein>
<feature type="region of interest" description="Disordered" evidence="1">
    <location>
        <begin position="47"/>
        <end position="143"/>
    </location>
</feature>
<gene>
    <name evidence="2" type="ORF">MAR_007280</name>
</gene>
<dbReference type="Proteomes" id="UP001164746">
    <property type="component" value="Chromosome 1"/>
</dbReference>
<organism evidence="2 3">
    <name type="scientific">Mya arenaria</name>
    <name type="common">Soft-shell clam</name>
    <dbReference type="NCBI Taxonomy" id="6604"/>
    <lineage>
        <taxon>Eukaryota</taxon>
        <taxon>Metazoa</taxon>
        <taxon>Spiralia</taxon>
        <taxon>Lophotrochozoa</taxon>
        <taxon>Mollusca</taxon>
        <taxon>Bivalvia</taxon>
        <taxon>Autobranchia</taxon>
        <taxon>Heteroconchia</taxon>
        <taxon>Euheterodonta</taxon>
        <taxon>Imparidentia</taxon>
        <taxon>Neoheterodontei</taxon>
        <taxon>Myida</taxon>
        <taxon>Myoidea</taxon>
        <taxon>Myidae</taxon>
        <taxon>Mya</taxon>
    </lineage>
</organism>
<keyword evidence="3" id="KW-1185">Reference proteome</keyword>